<dbReference type="PIRSF" id="PIRSF018266">
    <property type="entry name" value="FecR"/>
    <property type="match status" value="1"/>
</dbReference>
<reference evidence="4" key="1">
    <citation type="submission" date="2017-06" db="EMBL/GenBank/DDBJ databases">
        <authorList>
            <person name="Varghese N."/>
            <person name="Submissions S."/>
        </authorList>
    </citation>
    <scope>NUCLEOTIDE SEQUENCE [LARGE SCALE GENOMIC DNA]</scope>
    <source>
        <strain evidence="4">DSM 22348</strain>
    </source>
</reference>
<protein>
    <submittedName>
        <fullName evidence="3">FecR family protein</fullName>
    </submittedName>
</protein>
<dbReference type="InterPro" id="IPR006860">
    <property type="entry name" value="FecR"/>
</dbReference>
<dbReference type="PANTHER" id="PTHR30273:SF2">
    <property type="entry name" value="PROTEIN FECR"/>
    <property type="match status" value="1"/>
</dbReference>
<sequence length="317" mass="35125">MSRGAPDEVMIDEAAQWMALLQSGRASAQEQVAFRRWRESDPRREEIFQRMGAGLAVLGNEDLRRMPRDSLLHTLNAPSGRRHFLRNSLALAGFASLVGLATRLSDAWTPAGMLATGTGERLSVTLDDGSALSLAARSRVVPFFDRQQRLLKLLDGQLLVDVAKDSVRPFIVETADGRMRALGTRFLVQQQPDRTQITMLHSQVEITTRDGTRHVIQAGQQATFNAQGVLSLQAATGHEAAWTQALLEVRDRPLGEVVEVLRDYRRGIIRVSPEAARLRLSGVFPLDDTGSALQLLAESLPVRIDYHSAYWVGIDLR</sequence>
<dbReference type="InterPro" id="IPR012373">
    <property type="entry name" value="Ferrdict_sens_TM"/>
</dbReference>
<dbReference type="STRING" id="1215104.GCA_000730585_00956"/>
<name>A0A239JZW6_9PSED</name>
<evidence type="ECO:0000259" key="1">
    <source>
        <dbReference type="Pfam" id="PF04773"/>
    </source>
</evidence>
<accession>A0A239JZW6</accession>
<feature type="domain" description="FecR N-terminal" evidence="2">
    <location>
        <begin position="12"/>
        <end position="51"/>
    </location>
</feature>
<evidence type="ECO:0000313" key="3">
    <source>
        <dbReference type="EMBL" id="SNT11627.1"/>
    </source>
</evidence>
<dbReference type="PANTHER" id="PTHR30273">
    <property type="entry name" value="PERIPLASMIC SIGNAL SENSOR AND SIGMA FACTOR ACTIVATOR FECR-RELATED"/>
    <property type="match status" value="1"/>
</dbReference>
<dbReference type="Gene3D" id="2.60.120.1440">
    <property type="match status" value="1"/>
</dbReference>
<gene>
    <name evidence="3" type="ORF">SAMN05444352_12494</name>
</gene>
<dbReference type="Pfam" id="PF04773">
    <property type="entry name" value="FecR"/>
    <property type="match status" value="1"/>
</dbReference>
<dbReference type="Pfam" id="PF16220">
    <property type="entry name" value="DUF4880"/>
    <property type="match status" value="1"/>
</dbReference>
<dbReference type="EMBL" id="FZOL01000024">
    <property type="protein sequence ID" value="SNT11627.1"/>
    <property type="molecule type" value="Genomic_DNA"/>
</dbReference>
<dbReference type="AlphaFoldDB" id="A0A239JZW6"/>
<evidence type="ECO:0000313" key="4">
    <source>
        <dbReference type="Proteomes" id="UP000198407"/>
    </source>
</evidence>
<keyword evidence="4" id="KW-1185">Reference proteome</keyword>
<evidence type="ECO:0000259" key="2">
    <source>
        <dbReference type="Pfam" id="PF16220"/>
    </source>
</evidence>
<organism evidence="3 4">
    <name type="scientific">Pseudomonas japonica</name>
    <dbReference type="NCBI Taxonomy" id="256466"/>
    <lineage>
        <taxon>Bacteria</taxon>
        <taxon>Pseudomonadati</taxon>
        <taxon>Pseudomonadota</taxon>
        <taxon>Gammaproteobacteria</taxon>
        <taxon>Pseudomonadales</taxon>
        <taxon>Pseudomonadaceae</taxon>
        <taxon>Pseudomonas</taxon>
    </lineage>
</organism>
<feature type="domain" description="FecR protein" evidence="1">
    <location>
        <begin position="114"/>
        <end position="205"/>
    </location>
</feature>
<dbReference type="OrthoDB" id="8641865at2"/>
<dbReference type="GO" id="GO:0016989">
    <property type="term" value="F:sigma factor antagonist activity"/>
    <property type="evidence" value="ECO:0007669"/>
    <property type="project" value="TreeGrafter"/>
</dbReference>
<dbReference type="RefSeq" id="WP_042128732.1">
    <property type="nucleotide sequence ID" value="NZ_FZOL01000024.1"/>
</dbReference>
<proteinExistence type="predicted"/>
<dbReference type="InterPro" id="IPR032623">
    <property type="entry name" value="FecR_N"/>
</dbReference>
<dbReference type="Proteomes" id="UP000198407">
    <property type="component" value="Unassembled WGS sequence"/>
</dbReference>